<dbReference type="OrthoDB" id="8247224at2"/>
<sequence length="106" mass="11853">MTGAELKKLRAHLGEAIGRPLSVADMAKLCGLPATDGADTIRKWEVTGPTGPVAELLRILAMASDRYPILEMFNVFDRHDVPVKDRPARRQAFREQMRGDVRRRIG</sequence>
<dbReference type="EMBL" id="LLYB01000125">
    <property type="protein sequence ID" value="KRR16665.1"/>
    <property type="molecule type" value="Genomic_DNA"/>
</dbReference>
<protein>
    <submittedName>
        <fullName evidence="1">Uncharacterized protein</fullName>
    </submittedName>
</protein>
<proteinExistence type="predicted"/>
<dbReference type="STRING" id="722472.SAMN05444321_2960"/>
<organism evidence="1 2">
    <name type="scientific">Bradyrhizobium lablabi</name>
    <dbReference type="NCBI Taxonomy" id="722472"/>
    <lineage>
        <taxon>Bacteria</taxon>
        <taxon>Pseudomonadati</taxon>
        <taxon>Pseudomonadota</taxon>
        <taxon>Alphaproteobacteria</taxon>
        <taxon>Hyphomicrobiales</taxon>
        <taxon>Nitrobacteraceae</taxon>
        <taxon>Bradyrhizobium</taxon>
    </lineage>
</organism>
<comment type="caution">
    <text evidence="1">The sequence shown here is derived from an EMBL/GenBank/DDBJ whole genome shotgun (WGS) entry which is preliminary data.</text>
</comment>
<dbReference type="AlphaFoldDB" id="A0A0R3M9K1"/>
<evidence type="ECO:0000313" key="2">
    <source>
        <dbReference type="Proteomes" id="UP000051660"/>
    </source>
</evidence>
<name>A0A0R3M9K1_9BRAD</name>
<evidence type="ECO:0000313" key="1">
    <source>
        <dbReference type="EMBL" id="KRR16665.1"/>
    </source>
</evidence>
<gene>
    <name evidence="1" type="ORF">CQ14_13690</name>
</gene>
<dbReference type="RefSeq" id="WP_057862432.1">
    <property type="nucleotide sequence ID" value="NZ_LLYB01000125.1"/>
</dbReference>
<accession>A0A0R3M9K1</accession>
<reference evidence="1 2" key="1">
    <citation type="submission" date="2014-03" db="EMBL/GenBank/DDBJ databases">
        <title>Bradyrhizobium valentinum sp. nov., isolated from effective nodules of Lupinus mariae-josephae, a lupine endemic of basic-lime soils in Eastern Spain.</title>
        <authorList>
            <person name="Duran D."/>
            <person name="Rey L."/>
            <person name="Navarro A."/>
            <person name="Busquets A."/>
            <person name="Imperial J."/>
            <person name="Ruiz-Argueso T."/>
        </authorList>
    </citation>
    <scope>NUCLEOTIDE SEQUENCE [LARGE SCALE GENOMIC DNA]</scope>
    <source>
        <strain evidence="1 2">CCBAU 23086</strain>
    </source>
</reference>
<dbReference type="Proteomes" id="UP000051660">
    <property type="component" value="Unassembled WGS sequence"/>
</dbReference>